<evidence type="ECO:0000259" key="2">
    <source>
        <dbReference type="PROSITE" id="PS51192"/>
    </source>
</evidence>
<dbReference type="SUPFAM" id="SSF52540">
    <property type="entry name" value="P-loop containing nucleoside triphosphate hydrolases"/>
    <property type="match status" value="1"/>
</dbReference>
<comment type="similarity">
    <text evidence="1">Belongs to the SBNO family.</text>
</comment>
<dbReference type="InterPro" id="IPR026741">
    <property type="entry name" value="SNO"/>
</dbReference>
<gene>
    <name evidence="3" type="ORF">D9F05_09525</name>
</gene>
<dbReference type="InterPro" id="IPR039187">
    <property type="entry name" value="SNO_AAA"/>
</dbReference>
<dbReference type="InterPro" id="IPR027417">
    <property type="entry name" value="P-loop_NTPase"/>
</dbReference>
<comment type="caution">
    <text evidence="3">The sequence shown here is derived from an EMBL/GenBank/DDBJ whole genome shotgun (WGS) entry which is preliminary data.</text>
</comment>
<reference evidence="3" key="1">
    <citation type="submission" date="2018-10" db="EMBL/GenBank/DDBJ databases">
        <authorList>
            <consortium name="NARMS: The National Antimicrobial Resistance Monitoring System"/>
        </authorList>
    </citation>
    <scope>NUCLEOTIDE SEQUENCE [LARGE SCALE GENOMIC DNA]</scope>
    <source>
        <strain evidence="3">CVM N17EC0388</strain>
    </source>
</reference>
<dbReference type="InterPro" id="IPR026937">
    <property type="entry name" value="SBNO_Helicase_C_dom"/>
</dbReference>
<dbReference type="InterPro" id="IPR029063">
    <property type="entry name" value="SAM-dependent_MTases_sf"/>
</dbReference>
<dbReference type="GO" id="GO:0006355">
    <property type="term" value="P:regulation of DNA-templated transcription"/>
    <property type="evidence" value="ECO:0007669"/>
    <property type="project" value="InterPro"/>
</dbReference>
<dbReference type="EMBL" id="RNRV01000013">
    <property type="protein sequence ID" value="MHO04611.1"/>
    <property type="molecule type" value="Genomic_DNA"/>
</dbReference>
<dbReference type="Gene3D" id="3.40.50.300">
    <property type="entry name" value="P-loop containing nucleotide triphosphate hydrolases"/>
    <property type="match status" value="1"/>
</dbReference>
<dbReference type="Pfam" id="PF13871">
    <property type="entry name" value="Helicase_C_4"/>
    <property type="match status" value="1"/>
</dbReference>
<dbReference type="Gene3D" id="3.40.50.150">
    <property type="entry name" value="Vaccinia Virus protein VP39"/>
    <property type="match status" value="1"/>
</dbReference>
<dbReference type="InterPro" id="IPR014001">
    <property type="entry name" value="Helicase_ATP-bd"/>
</dbReference>
<protein>
    <recommendedName>
        <fullName evidence="2">Helicase ATP-binding domain-containing protein</fullName>
    </recommendedName>
</protein>
<dbReference type="Pfam" id="PF13872">
    <property type="entry name" value="AAA_34"/>
    <property type="match status" value="1"/>
</dbReference>
<evidence type="ECO:0000313" key="3">
    <source>
        <dbReference type="EMBL" id="MHO04611.1"/>
    </source>
</evidence>
<dbReference type="SUPFAM" id="SSF53335">
    <property type="entry name" value="S-adenosyl-L-methionine-dependent methyltransferases"/>
    <property type="match status" value="1"/>
</dbReference>
<organism evidence="3">
    <name type="scientific">Escherichia coli</name>
    <dbReference type="NCBI Taxonomy" id="562"/>
    <lineage>
        <taxon>Bacteria</taxon>
        <taxon>Pseudomonadati</taxon>
        <taxon>Pseudomonadota</taxon>
        <taxon>Gammaproteobacteria</taxon>
        <taxon>Enterobacterales</taxon>
        <taxon>Enterobacteriaceae</taxon>
        <taxon>Escherichia</taxon>
    </lineage>
</organism>
<evidence type="ECO:0000256" key="1">
    <source>
        <dbReference type="ARBA" id="ARBA00006992"/>
    </source>
</evidence>
<dbReference type="PANTHER" id="PTHR12706:SF30">
    <property type="entry name" value="PROTEIN STRAWBERRY NOTCH-RELATED"/>
    <property type="match status" value="1"/>
</dbReference>
<dbReference type="PANTHER" id="PTHR12706">
    <property type="entry name" value="STRAWBERRY NOTCH-RELATED"/>
    <property type="match status" value="1"/>
</dbReference>
<feature type="domain" description="Helicase ATP-binding" evidence="2">
    <location>
        <begin position="1806"/>
        <end position="1996"/>
    </location>
</feature>
<proteinExistence type="inferred from homology"/>
<name>A0A3L0X170_ECOLX</name>
<dbReference type="PROSITE" id="PS51192">
    <property type="entry name" value="HELICASE_ATP_BIND_1"/>
    <property type="match status" value="1"/>
</dbReference>
<accession>A0A3L0X170</accession>
<sequence>MNWLQLTDDNSHALVAFRTLSNDGYIAIAYPESDSEKIKSDYLPILSRDGFEFIDGILVKKGQKLSPSILKSLYPNLKPIEVGSYADITIKDERHKWIQAIAHKAIELGYNANGDKVLETFADQRIVKDTSPSGDGSTAPSLPADLLIYDGSPESLAKCADAFVIRLARRAQPATYADLERFATIINQRQAPDALMRPLQEAIEAALYRYIATHCPLDDEGFLFAQELYNRQPRMEARTSSSVTLQQYSTPVHLSMIVQNIIGDVGGHTVVEPTIGNGSLVSLLPPTAKVIGCDLDEQRLFQTRQLLETVGVTDTVIQVGDATKVDFRHLNGGDPVRAVIGNPPFGGLPAPVKMHGVKINKIDHQILINALDARADKGVGAFIIGADSYIEGQAGRIDGSSKWLFNYLADHYQLDAVEVSGKVAYSRQGAAFPIRIVVIGDRLVEPKERIITELPVINSMDELWRWSCRMREQYGLADVYVDDLTASPLSQQDALTEALDEPVADAEALGWVELAGMRFTAREVLGRWTLYRDESELVTAAVLGVQNTAAAVLSAVQSIHADVGDDQEFIALMSSPLSLQRDGMKVVVADHLDLDVPAGWLVCNATRPLVGDRVVADGPSNAGRFYAFIDPQSPIAASYLKSNQDLDAKILVLIPKETQIEMVLANNQYAEQYRSDFEGDELYSSLNPRQYLYGKTYREIGKLKSVAENKVTEMQQQREEAASAAKSRSKYIANAIIHQLGKGFAQITGAKYFTVIENGLSFDLPKQPGYVKNGISRVKIILGGNDLYEVVGMKVSSRRGVVTEKEIERHEDVYAETLVSVMEEMTNLSCIMPNIHAKQYGVTLTPDGAVPYQGGEVDDQLPESISGRGYHGSLVPNIERLALASGLGHSFFGRGIYVTTDREDALDYASTDASFNRDLVGRAELLSKQEGIDYNEAKAKLCQYGGTLYEVEYHYDRPFTLSDEQNAFEDESALRMALSEALVPEEDQDRIVRQLQRAEGDGKAVLDVLSRIPTKGQFVGRYATIAGYDAMVLKGIFALRSERHKDKPVEHVVLLNDNQVRIDRSLQISSTNNQPETSSAPNAPRQGFSAEVERLRMLSDMFTGKITPGSREYISATRNEGIIDGSDKYLAVQGIVAALDTVIVKMKELDQHLADYQYISSVADALNNTASMVSAAKYFDQAAVIMDVHALVEATADYLLMLRKQNGDEDDLIDAYEVSLRDEAAGIRALVADKGWPEVVDYESAVQAVNWLHNRAASIGLVNKAVEALAGVGIKLWDDRLELVRRSDAYSAYSASKTLISQVSGDLIAQGKALSQVEAKSVLLSGNELSLADMASVVFKKHAIPMVKVPDIALAIERRDPDWVWAILSNKNNKASAEVFERATGITLAKTKKGRQPQIDEWAGITPEQRISINAERKAAASVKQAAKDLSYAWAALLDIRLRATDEGLVLNGQEYLLKRYSEGFDRVGSYKKGVATRYTLQGPSTFWEVKDRDFNRFLKLCGQDLRGALIQVGALEQIEAVADVQPENSVLGEYVAELQANMKRVASDLPKHRISLADLEGAGCGAWYQANVNGRDVRATDRLVLLSDRYPAEVESLIERGDLPVSSELKSAPLLDEVLSLNGGERLTVEGITRAQGDSLALLTDTDGEGYLIDEALIRLATRAYADVNFIAKRGLVELQDLNGDPLGFITPRSSPSRIEHADLYRQLVSHTLGLPLPLPKKGDDKKAVVKSNTFQTGYQAASRVGPASSMLPVNLETPLKIALQRVIDNHGDIDEYVAGNLSWSVSELGQYLSPEQVDAVALALFAAERGRGFLEGDQTGLGKGRVMAAMARYAALQGKATIFLTETPTLFSDLWRDISDIGSADLFRPFIVNSGVPIFDVITGKRVIPPTQEAERKRALEDGVVPDGCNLVLGTYSQFNREAAKSLKARWLPRAAEGAVLLMDESHNAAGESNTGENLSKAVAVAETVVYSSATSMKDAKNVMIYSKLFPESVNLGSMPETLAAGGEVLQEVLSSMLSEDGVFIRREHDLSNVTMKTVTDHAREARNRDLSDRLASILELMNYLAGDINQLVNARNKDIRDLLERLPDSERKGNRMGAVSVNFGSRLFNLYRQFLMAIKVDATVELAKSAVSQGQKPVIILENTMESLLKETILSMAYVADDEVENVVLEDIEVGELTFKDVLTKTLERISSYQESDRYGNVTRTPVSSDEALELIDKIQEEIDQFPYLAVSPIDEIVRRLEKEGIFCDELSGRKTKIVERDGKYFAASIQERPKATIVNDFNSGRSDALILSRAGSTGISLHASEKFRDQRQRVMIELQSAADVNKRVQFFGRVNRKGQVNEPIIATISSGLPGEARPIAMQNAKLRKLSANTTSNQDNAALDDDIPDFLNKLGDRIARQYLENNPSIANRLDIDIEQEDLDGNYFINRLTSRIMMLRVEEQELIYDELTMEFKGELARLDAIGENPLRSRMFDIKASEVSHEVETHGNPYSDSVFDRDIIVRELAYTEKLKPLRCDRVKPLIEEGLREIKRCELNESMMPAAEFLQGMVSYIVSRQDSILRRALPRRKYESVEAALADSEPNAVHKVKDRLRFISANLQELMPGRALRFSSPAGDLIQGVVVGLRLPEKREQLDSTGKYELAIAVPGQTSLVRQSFYSLAADPAFSPLPVYAADGVLRAIDDAPQGEVTRNLTVLDGNLFGAAQRVSEARIGRSALYTDEVGQRQRAMMLSSGVTKEHLAQLPVRVATARIAAEVLRSGINLTSCQAQGLEAVKQRADHVTLFVSGGELQICVPGSVAKGGHIFKDSDLVAMTGEFRGNRSSMQAKVPASFAEPVLERLYQKGISLFAPSSAKHEIDDIKMSIYANDSCNKTAKSINMK</sequence>